<feature type="transmembrane region" description="Helical" evidence="1">
    <location>
        <begin position="18"/>
        <end position="39"/>
    </location>
</feature>
<dbReference type="AlphaFoldDB" id="A0AAN2BKR4"/>
<evidence type="ECO:0000313" key="2">
    <source>
        <dbReference type="EMBL" id="BCD98296.1"/>
    </source>
</evidence>
<dbReference type="KEGG" id="marq:MARGE09_P2497"/>
<gene>
    <name evidence="2" type="ORF">MARGE09_P2497</name>
</gene>
<accession>A0AAN2BKR4</accession>
<evidence type="ECO:0000313" key="3">
    <source>
        <dbReference type="Proteomes" id="UP001320119"/>
    </source>
</evidence>
<name>A0AAN2BKR4_9GAMM</name>
<keyword evidence="1" id="KW-1133">Transmembrane helix</keyword>
<organism evidence="2 3">
    <name type="scientific">Marinagarivorans cellulosilyticus</name>
    <dbReference type="NCBI Taxonomy" id="2721545"/>
    <lineage>
        <taxon>Bacteria</taxon>
        <taxon>Pseudomonadati</taxon>
        <taxon>Pseudomonadota</taxon>
        <taxon>Gammaproteobacteria</taxon>
        <taxon>Cellvibrionales</taxon>
        <taxon>Cellvibrionaceae</taxon>
        <taxon>Marinagarivorans</taxon>
    </lineage>
</organism>
<keyword evidence="1" id="KW-0472">Membrane</keyword>
<evidence type="ECO:0000256" key="1">
    <source>
        <dbReference type="SAM" id="Phobius"/>
    </source>
</evidence>
<proteinExistence type="predicted"/>
<sequence>MRDLALVGALRSGQHLKWLGCLVALWALSFLFVGGYELFKNGPDIQILFMTVASFFLGWISIWILGYEDKLYYSSRGFVINETRMFTKKNTRQLPRSEFRTLLITYADNPGLSVQGDGRFRKSMPKDLVVLHAVGRNTVPIDSYVKGRQWKGERGVAAAKVLAHEISRVTKIPVSVKISK</sequence>
<reference evidence="2 3" key="1">
    <citation type="journal article" date="2022" name="IScience">
        <title>An ultrasensitive nanofiber-based assay for enzymatic hydrolysis and deep-sea microbial degradation of cellulose.</title>
        <authorList>
            <person name="Tsudome M."/>
            <person name="Tachioka M."/>
            <person name="Miyazaki M."/>
            <person name="Uchimura K."/>
            <person name="Tsuda M."/>
            <person name="Takaki Y."/>
            <person name="Deguchi S."/>
        </authorList>
    </citation>
    <scope>NUCLEOTIDE SEQUENCE [LARGE SCALE GENOMIC DNA]</scope>
    <source>
        <strain evidence="2 3">GE09</strain>
    </source>
</reference>
<keyword evidence="1" id="KW-0812">Transmembrane</keyword>
<keyword evidence="3" id="KW-1185">Reference proteome</keyword>
<dbReference type="Proteomes" id="UP001320119">
    <property type="component" value="Chromosome"/>
</dbReference>
<protein>
    <submittedName>
        <fullName evidence="2">Uncharacterized protein</fullName>
    </submittedName>
</protein>
<feature type="transmembrane region" description="Helical" evidence="1">
    <location>
        <begin position="45"/>
        <end position="66"/>
    </location>
</feature>
<dbReference type="EMBL" id="AP023086">
    <property type="protein sequence ID" value="BCD98296.1"/>
    <property type="molecule type" value="Genomic_DNA"/>
</dbReference>
<dbReference type="RefSeq" id="WP_236982543.1">
    <property type="nucleotide sequence ID" value="NZ_AP023086.1"/>
</dbReference>